<proteinExistence type="predicted"/>
<keyword evidence="1" id="KW-0472">Membrane</keyword>
<dbReference type="EMBL" id="QPMH01000005">
    <property type="protein sequence ID" value="RDD62502.1"/>
    <property type="molecule type" value="Genomic_DNA"/>
</dbReference>
<feature type="transmembrane region" description="Helical" evidence="1">
    <location>
        <begin position="195"/>
        <end position="217"/>
    </location>
</feature>
<keyword evidence="1" id="KW-0812">Transmembrane</keyword>
<gene>
    <name evidence="3" type="ORF">DRB17_07610</name>
</gene>
<dbReference type="Pfam" id="PF00487">
    <property type="entry name" value="FA_desaturase"/>
    <property type="match status" value="1"/>
</dbReference>
<protein>
    <recommendedName>
        <fullName evidence="2">Fatty acid desaturase domain-containing protein</fullName>
    </recommendedName>
</protein>
<keyword evidence="1" id="KW-1133">Transmembrane helix</keyword>
<organism evidence="3 4">
    <name type="scientific">Ferruginivarius sediminum</name>
    <dbReference type="NCBI Taxonomy" id="2661937"/>
    <lineage>
        <taxon>Bacteria</taxon>
        <taxon>Pseudomonadati</taxon>
        <taxon>Pseudomonadota</taxon>
        <taxon>Alphaproteobacteria</taxon>
        <taxon>Rhodospirillales</taxon>
        <taxon>Rhodospirillaceae</taxon>
        <taxon>Ferruginivarius</taxon>
    </lineage>
</organism>
<dbReference type="PANTHER" id="PTHR32100">
    <property type="entry name" value="OMEGA-6 FATTY ACID DESATURASE, CHLOROPLASTIC"/>
    <property type="match status" value="1"/>
</dbReference>
<evidence type="ECO:0000259" key="2">
    <source>
        <dbReference type="Pfam" id="PF00487"/>
    </source>
</evidence>
<comment type="caution">
    <text evidence="3">The sequence shown here is derived from an EMBL/GenBank/DDBJ whole genome shotgun (WGS) entry which is preliminary data.</text>
</comment>
<feature type="transmembrane region" description="Helical" evidence="1">
    <location>
        <begin position="223"/>
        <end position="247"/>
    </location>
</feature>
<feature type="transmembrane region" description="Helical" evidence="1">
    <location>
        <begin position="32"/>
        <end position="54"/>
    </location>
</feature>
<evidence type="ECO:0000313" key="4">
    <source>
        <dbReference type="Proteomes" id="UP000253941"/>
    </source>
</evidence>
<sequence length="364" mass="41535">MPDGQAAVRGRKAGTPSTWLTKGERAEFTRLSLARGVGLLALYFVLYYATMVGAVAELPLIVNALLGVLNGAMIGMIFIIGHDCAHCAYVPGRRLNWWLGRLAFIPCAHSISLWDVVHNKTHHARTNLKGFDYVWAPMSKAEYDAHGPIRRFMERVYRGPLGPVVYYYPQFWLSRLLLPLAPDSRCEWRRHVFDSIFVITALAATIALVVSLGRWLAPERPTWLVLLLGWAVPYAVWNYLMAFSIYIQHTHPRVPWFDNEAEWTFYNGNIRGTTHVELPKFTTLLRDVHEHPAHHALPSVPVYKLPEAESRLLQAFGADVVKYRMTPSAYREVYRACKLYDFRNHVWTDFDGMPTSARTLPAEA</sequence>
<dbReference type="RefSeq" id="WP_114581598.1">
    <property type="nucleotide sequence ID" value="NZ_QPMH01000005.1"/>
</dbReference>
<keyword evidence="4" id="KW-1185">Reference proteome</keyword>
<reference evidence="3 4" key="1">
    <citation type="submission" date="2018-07" db="EMBL/GenBank/DDBJ databases">
        <title>Venubactetium sediminum gen. nov., sp. nov., isolated from a marine solar saltern.</title>
        <authorList>
            <person name="Wang S."/>
        </authorList>
    </citation>
    <scope>NUCLEOTIDE SEQUENCE [LARGE SCALE GENOMIC DNA]</scope>
    <source>
        <strain evidence="3 4">WD2A32</strain>
    </source>
</reference>
<feature type="domain" description="Fatty acid desaturase" evidence="2">
    <location>
        <begin position="62"/>
        <end position="326"/>
    </location>
</feature>
<evidence type="ECO:0000313" key="3">
    <source>
        <dbReference type="EMBL" id="RDD62502.1"/>
    </source>
</evidence>
<name>A0A369TCF0_9PROT</name>
<dbReference type="InterPro" id="IPR005804">
    <property type="entry name" value="FA_desaturase_dom"/>
</dbReference>
<dbReference type="GO" id="GO:0006629">
    <property type="term" value="P:lipid metabolic process"/>
    <property type="evidence" value="ECO:0007669"/>
    <property type="project" value="InterPro"/>
</dbReference>
<dbReference type="AlphaFoldDB" id="A0A369TCF0"/>
<dbReference type="Proteomes" id="UP000253941">
    <property type="component" value="Unassembled WGS sequence"/>
</dbReference>
<evidence type="ECO:0000256" key="1">
    <source>
        <dbReference type="SAM" id="Phobius"/>
    </source>
</evidence>
<dbReference type="GO" id="GO:0016491">
    <property type="term" value="F:oxidoreductase activity"/>
    <property type="evidence" value="ECO:0007669"/>
    <property type="project" value="InterPro"/>
</dbReference>
<feature type="transmembrane region" description="Helical" evidence="1">
    <location>
        <begin position="60"/>
        <end position="80"/>
    </location>
</feature>
<dbReference type="InterPro" id="IPR012171">
    <property type="entry name" value="Fatty_acid_desaturase"/>
</dbReference>
<accession>A0A369TCF0</accession>